<feature type="transmembrane region" description="Helical" evidence="6">
    <location>
        <begin position="63"/>
        <end position="84"/>
    </location>
</feature>
<dbReference type="Proteomes" id="UP001469365">
    <property type="component" value="Unassembled WGS sequence"/>
</dbReference>
<keyword evidence="8" id="KW-1185">Reference proteome</keyword>
<feature type="transmembrane region" description="Helical" evidence="6">
    <location>
        <begin position="35"/>
        <end position="51"/>
    </location>
</feature>
<evidence type="ECO:0000313" key="7">
    <source>
        <dbReference type="EMBL" id="MEK8129965.1"/>
    </source>
</evidence>
<feature type="transmembrane region" description="Helical" evidence="6">
    <location>
        <begin position="90"/>
        <end position="110"/>
    </location>
</feature>
<keyword evidence="5 6" id="KW-0472">Membrane</keyword>
<dbReference type="PANTHER" id="PTHR33931:SF2">
    <property type="entry name" value="HOLIN-LIKE PROTEIN CIDA"/>
    <property type="match status" value="1"/>
</dbReference>
<dbReference type="InterPro" id="IPR005538">
    <property type="entry name" value="LrgA/CidA"/>
</dbReference>
<dbReference type="EMBL" id="JBBPCC010000012">
    <property type="protein sequence ID" value="MEK8129965.1"/>
    <property type="molecule type" value="Genomic_DNA"/>
</dbReference>
<name>A0ABU9DM79_9BACL</name>
<evidence type="ECO:0000256" key="5">
    <source>
        <dbReference type="ARBA" id="ARBA00023136"/>
    </source>
</evidence>
<comment type="caution">
    <text evidence="7">The sequence shown here is derived from an EMBL/GenBank/DDBJ whole genome shotgun (WGS) entry which is preliminary data.</text>
</comment>
<keyword evidence="4 6" id="KW-1133">Transmembrane helix</keyword>
<evidence type="ECO:0000256" key="6">
    <source>
        <dbReference type="SAM" id="Phobius"/>
    </source>
</evidence>
<reference evidence="7 8" key="1">
    <citation type="submission" date="2024-04" db="EMBL/GenBank/DDBJ databases">
        <title>draft genome sequnece of Paenibacillus filicis.</title>
        <authorList>
            <person name="Kim D.-U."/>
        </authorList>
    </citation>
    <scope>NUCLEOTIDE SEQUENCE [LARGE SCALE GENOMIC DNA]</scope>
    <source>
        <strain evidence="7 8">KACC14197</strain>
    </source>
</reference>
<dbReference type="RefSeq" id="WP_341417088.1">
    <property type="nucleotide sequence ID" value="NZ_JBBPCC010000012.1"/>
</dbReference>
<protein>
    <submittedName>
        <fullName evidence="7">CidA/LrgA family holin-like protein</fullName>
    </submittedName>
</protein>
<sequence>MQAFLKSLAQVLFFIAVSSLMNALAQLLRLPVPGSILGLALVFLLLQFKLIKLEWIDLGAKWLLAEMLLFFIPPAAGMIEYKAILLASGMRILIVVACSTVLVMICSGLLTERFARKKERGQS</sequence>
<gene>
    <name evidence="7" type="ORF">WMW72_18845</name>
</gene>
<dbReference type="NCBIfam" id="NF002460">
    <property type="entry name" value="PRK01658.1"/>
    <property type="match status" value="1"/>
</dbReference>
<evidence type="ECO:0000256" key="1">
    <source>
        <dbReference type="ARBA" id="ARBA00004651"/>
    </source>
</evidence>
<proteinExistence type="predicted"/>
<keyword evidence="3 6" id="KW-0812">Transmembrane</keyword>
<evidence type="ECO:0000256" key="2">
    <source>
        <dbReference type="ARBA" id="ARBA00022475"/>
    </source>
</evidence>
<evidence type="ECO:0000256" key="3">
    <source>
        <dbReference type="ARBA" id="ARBA00022692"/>
    </source>
</evidence>
<dbReference type="Pfam" id="PF03788">
    <property type="entry name" value="LrgA"/>
    <property type="match status" value="1"/>
</dbReference>
<organism evidence="7 8">
    <name type="scientific">Paenibacillus filicis</name>
    <dbReference type="NCBI Taxonomy" id="669464"/>
    <lineage>
        <taxon>Bacteria</taxon>
        <taxon>Bacillati</taxon>
        <taxon>Bacillota</taxon>
        <taxon>Bacilli</taxon>
        <taxon>Bacillales</taxon>
        <taxon>Paenibacillaceae</taxon>
        <taxon>Paenibacillus</taxon>
    </lineage>
</organism>
<accession>A0ABU9DM79</accession>
<keyword evidence="2" id="KW-1003">Cell membrane</keyword>
<evidence type="ECO:0000313" key="8">
    <source>
        <dbReference type="Proteomes" id="UP001469365"/>
    </source>
</evidence>
<comment type="subcellular location">
    <subcellularLocation>
        <location evidence="1">Cell membrane</location>
        <topology evidence="1">Multi-pass membrane protein</topology>
    </subcellularLocation>
</comment>
<evidence type="ECO:0000256" key="4">
    <source>
        <dbReference type="ARBA" id="ARBA00022989"/>
    </source>
</evidence>
<dbReference type="PANTHER" id="PTHR33931">
    <property type="entry name" value="HOLIN-LIKE PROTEIN CIDA-RELATED"/>
    <property type="match status" value="1"/>
</dbReference>